<dbReference type="FunFam" id="3.90.230.10:FF:000014">
    <property type="entry name" value="Aminopeptidase P family protein"/>
    <property type="match status" value="1"/>
</dbReference>
<comment type="similarity">
    <text evidence="2">Belongs to the peptidase M24B family.</text>
</comment>
<dbReference type="SUPFAM" id="SSF55920">
    <property type="entry name" value="Creatinase/aminopeptidase"/>
    <property type="match status" value="1"/>
</dbReference>
<gene>
    <name evidence="7" type="ORF">GXP70_11110</name>
</gene>
<evidence type="ECO:0000259" key="6">
    <source>
        <dbReference type="Pfam" id="PF01321"/>
    </source>
</evidence>
<dbReference type="Pfam" id="PF01321">
    <property type="entry name" value="Creatinase_N"/>
    <property type="match status" value="1"/>
</dbReference>
<dbReference type="InterPro" id="IPR000587">
    <property type="entry name" value="Creatinase_N"/>
</dbReference>
<keyword evidence="3" id="KW-0479">Metal-binding</keyword>
<dbReference type="GO" id="GO:0046872">
    <property type="term" value="F:metal ion binding"/>
    <property type="evidence" value="ECO:0007669"/>
    <property type="project" value="UniProtKB-KW"/>
</dbReference>
<dbReference type="Proteomes" id="UP000476064">
    <property type="component" value="Chromosome"/>
</dbReference>
<dbReference type="RefSeq" id="WP_162356643.1">
    <property type="nucleotide sequence ID" value="NZ_CP048209.1"/>
</dbReference>
<keyword evidence="7" id="KW-0031">Aminopeptidase</keyword>
<dbReference type="InterPro" id="IPR001714">
    <property type="entry name" value="Pept_M24_MAP"/>
</dbReference>
<dbReference type="PANTHER" id="PTHR46112:SF3">
    <property type="entry name" value="AMINOPEPTIDASE YPDF"/>
    <property type="match status" value="1"/>
</dbReference>
<dbReference type="Gene3D" id="3.40.350.10">
    <property type="entry name" value="Creatinase/prolidase N-terminal domain"/>
    <property type="match status" value="1"/>
</dbReference>
<proteinExistence type="inferred from homology"/>
<name>A0A6C0G5M9_9BACL</name>
<dbReference type="InterPro" id="IPR036005">
    <property type="entry name" value="Creatinase/aminopeptidase-like"/>
</dbReference>
<evidence type="ECO:0000313" key="7">
    <source>
        <dbReference type="EMBL" id="QHT60425.1"/>
    </source>
</evidence>
<evidence type="ECO:0000256" key="1">
    <source>
        <dbReference type="ARBA" id="ARBA00001936"/>
    </source>
</evidence>
<dbReference type="PROSITE" id="PS00491">
    <property type="entry name" value="PROLINE_PEPTIDASE"/>
    <property type="match status" value="1"/>
</dbReference>
<dbReference type="GO" id="GO:0004177">
    <property type="term" value="F:aminopeptidase activity"/>
    <property type="evidence" value="ECO:0007669"/>
    <property type="project" value="UniProtKB-KW"/>
</dbReference>
<dbReference type="PRINTS" id="PR00599">
    <property type="entry name" value="MAPEPTIDASE"/>
</dbReference>
<keyword evidence="7" id="KW-0645">Protease</keyword>
<dbReference type="InterPro" id="IPR050659">
    <property type="entry name" value="Peptidase_M24B"/>
</dbReference>
<dbReference type="GO" id="GO:0008235">
    <property type="term" value="F:metalloexopeptidase activity"/>
    <property type="evidence" value="ECO:0007669"/>
    <property type="project" value="UniProtKB-ARBA"/>
</dbReference>
<keyword evidence="8" id="KW-1185">Reference proteome</keyword>
<dbReference type="KEGG" id="plyc:GXP70_11110"/>
<feature type="domain" description="Peptidase M24" evidence="5">
    <location>
        <begin position="139"/>
        <end position="341"/>
    </location>
</feature>
<dbReference type="InterPro" id="IPR000994">
    <property type="entry name" value="Pept_M24"/>
</dbReference>
<evidence type="ECO:0000259" key="5">
    <source>
        <dbReference type="Pfam" id="PF00557"/>
    </source>
</evidence>
<evidence type="ECO:0000313" key="8">
    <source>
        <dbReference type="Proteomes" id="UP000476064"/>
    </source>
</evidence>
<dbReference type="Pfam" id="PF00557">
    <property type="entry name" value="Peptidase_M24"/>
    <property type="match status" value="1"/>
</dbReference>
<evidence type="ECO:0000256" key="3">
    <source>
        <dbReference type="ARBA" id="ARBA00022723"/>
    </source>
</evidence>
<keyword evidence="4" id="KW-0378">Hydrolase</keyword>
<dbReference type="EMBL" id="CP048209">
    <property type="protein sequence ID" value="QHT60425.1"/>
    <property type="molecule type" value="Genomic_DNA"/>
</dbReference>
<dbReference type="AlphaFoldDB" id="A0A6C0G5M9"/>
<sequence length="358" mass="38971">MTTTRVAGLRGKLQQLGVDAMLVTNAVNRRYISGFTGSSGVLLVTQKDSWLLTDFRYMTQAPQQAVNFTVVEHAQKWIESVKELAVPAGVKKLAFEQDTVVFSEYTAWKSALGADIELVPVSGAIEGLRMYKDESELAIMRDACKLADDTFQHMLSFIKPGLREREVALEMEMFMRSRGATSSSFDTIVASGERSALPHGVASDRVIGTDEFVKLDFGAYYNGYCSDLTRTVVVGKPTDRHREIYEIVLEAQLATLAGIKPGMTGKEADAIARDIITRYGYGDKFGHGTGHGLGMEIHEAPRLSVSGTAVLEPGMTVTVEPGIYLPGFGGVRIEDDIVITAAGNTLLTSSPKTLFILE</sequence>
<dbReference type="InterPro" id="IPR001131">
    <property type="entry name" value="Peptidase_M24B_aminopep-P_CS"/>
</dbReference>
<protein>
    <submittedName>
        <fullName evidence="7">Aminopeptidase P family protein</fullName>
    </submittedName>
</protein>
<accession>A0A6C0G5M9</accession>
<reference evidence="7 8" key="1">
    <citation type="submission" date="2020-01" db="EMBL/GenBank/DDBJ databases">
        <title>Paenibacillus sp. nov., isolated from tomato rhizosphere.</title>
        <authorList>
            <person name="Weon H.-Y."/>
            <person name="Lee S.A."/>
        </authorList>
    </citation>
    <scope>NUCLEOTIDE SEQUENCE [LARGE SCALE GENOMIC DNA]</scope>
    <source>
        <strain evidence="7 8">12200R-189</strain>
    </source>
</reference>
<dbReference type="Gene3D" id="3.90.230.10">
    <property type="entry name" value="Creatinase/methionine aminopeptidase superfamily"/>
    <property type="match status" value="1"/>
</dbReference>
<comment type="cofactor">
    <cofactor evidence="1">
        <name>Mn(2+)</name>
        <dbReference type="ChEBI" id="CHEBI:29035"/>
    </cofactor>
</comment>
<organism evidence="7 8">
    <name type="scientific">Paenibacillus lycopersici</name>
    <dbReference type="NCBI Taxonomy" id="2704462"/>
    <lineage>
        <taxon>Bacteria</taxon>
        <taxon>Bacillati</taxon>
        <taxon>Bacillota</taxon>
        <taxon>Bacilli</taxon>
        <taxon>Bacillales</taxon>
        <taxon>Paenibacillaceae</taxon>
        <taxon>Paenibacillus</taxon>
    </lineage>
</organism>
<dbReference type="PANTHER" id="PTHR46112">
    <property type="entry name" value="AMINOPEPTIDASE"/>
    <property type="match status" value="1"/>
</dbReference>
<evidence type="ECO:0000256" key="2">
    <source>
        <dbReference type="ARBA" id="ARBA00008766"/>
    </source>
</evidence>
<dbReference type="InterPro" id="IPR029149">
    <property type="entry name" value="Creatin/AminoP/Spt16_N"/>
</dbReference>
<dbReference type="CDD" id="cd01092">
    <property type="entry name" value="APP-like"/>
    <property type="match status" value="1"/>
</dbReference>
<feature type="domain" description="Creatinase N-terminal" evidence="6">
    <location>
        <begin position="5"/>
        <end position="130"/>
    </location>
</feature>
<evidence type="ECO:0000256" key="4">
    <source>
        <dbReference type="ARBA" id="ARBA00022801"/>
    </source>
</evidence>